<feature type="signal peptide" evidence="1">
    <location>
        <begin position="1"/>
        <end position="26"/>
    </location>
</feature>
<feature type="domain" description="SCP" evidence="2">
    <location>
        <begin position="62"/>
        <end position="179"/>
    </location>
</feature>
<organism evidence="3 4">
    <name type="scientific">Kaustia mangrovi</name>
    <dbReference type="NCBI Taxonomy" id="2593653"/>
    <lineage>
        <taxon>Bacteria</taxon>
        <taxon>Pseudomonadati</taxon>
        <taxon>Pseudomonadota</taxon>
        <taxon>Alphaproteobacteria</taxon>
        <taxon>Hyphomicrobiales</taxon>
        <taxon>Parvibaculaceae</taxon>
        <taxon>Kaustia</taxon>
    </lineage>
</organism>
<dbReference type="RefSeq" id="WP_213163582.1">
    <property type="nucleotide sequence ID" value="NZ_CP058214.1"/>
</dbReference>
<protein>
    <submittedName>
        <fullName evidence="3">CAP domain-containing protein</fullName>
    </submittedName>
</protein>
<dbReference type="PANTHER" id="PTHR31157:SF1">
    <property type="entry name" value="SCP DOMAIN-CONTAINING PROTEIN"/>
    <property type="match status" value="1"/>
</dbReference>
<dbReference type="AlphaFoldDB" id="A0A7S8C2X2"/>
<dbReference type="Proteomes" id="UP000593594">
    <property type="component" value="Chromosome"/>
</dbReference>
<evidence type="ECO:0000313" key="3">
    <source>
        <dbReference type="EMBL" id="QPC42347.1"/>
    </source>
</evidence>
<name>A0A7S8C2X2_9HYPH</name>
<dbReference type="EMBL" id="CP058214">
    <property type="protein sequence ID" value="QPC42347.1"/>
    <property type="molecule type" value="Genomic_DNA"/>
</dbReference>
<feature type="chain" id="PRO_5033064627" evidence="1">
    <location>
        <begin position="27"/>
        <end position="183"/>
    </location>
</feature>
<dbReference type="InterPro" id="IPR035940">
    <property type="entry name" value="CAP_sf"/>
</dbReference>
<dbReference type="InterPro" id="IPR014044">
    <property type="entry name" value="CAP_dom"/>
</dbReference>
<dbReference type="Pfam" id="PF00188">
    <property type="entry name" value="CAP"/>
    <property type="match status" value="1"/>
</dbReference>
<accession>A0A7S8C2X2</accession>
<proteinExistence type="predicted"/>
<evidence type="ECO:0000313" key="4">
    <source>
        <dbReference type="Proteomes" id="UP000593594"/>
    </source>
</evidence>
<gene>
    <name evidence="3" type="ORF">HW532_06305</name>
</gene>
<dbReference type="Gene3D" id="3.40.33.10">
    <property type="entry name" value="CAP"/>
    <property type="match status" value="1"/>
</dbReference>
<evidence type="ECO:0000259" key="2">
    <source>
        <dbReference type="Pfam" id="PF00188"/>
    </source>
</evidence>
<keyword evidence="1" id="KW-0732">Signal</keyword>
<sequence>MIDRRRFVAMLALVPACAVPAGRGHAAEPAYLGYSRTLLSSLPAGARFRPDLEDYLDGLASAARRQNGRDGLTASALLRDGARTQAVEMLKGDFVGHYSQAGYRFSQRFLAFAGDGHGAYGENVARDRSAGPVDKTKARRLFQQWLDSGGHRRNLMTRYYRFVSTGALQYGHHLYAAQIFWEK</sequence>
<dbReference type="SUPFAM" id="SSF55797">
    <property type="entry name" value="PR-1-like"/>
    <property type="match status" value="1"/>
</dbReference>
<dbReference type="PANTHER" id="PTHR31157">
    <property type="entry name" value="SCP DOMAIN-CONTAINING PROTEIN"/>
    <property type="match status" value="1"/>
</dbReference>
<keyword evidence="4" id="KW-1185">Reference proteome</keyword>
<dbReference type="KEGG" id="kmn:HW532_06305"/>
<reference evidence="3 4" key="1">
    <citation type="submission" date="2020-06" db="EMBL/GenBank/DDBJ databases">
        <title>Genome sequence of 2 isolates from Red Sea Mangroves.</title>
        <authorList>
            <person name="Sefrji F."/>
            <person name="Michoud G."/>
            <person name="Merlino G."/>
            <person name="Daffonchio D."/>
        </authorList>
    </citation>
    <scope>NUCLEOTIDE SEQUENCE [LARGE SCALE GENOMIC DNA]</scope>
    <source>
        <strain evidence="3 4">R1DC25</strain>
    </source>
</reference>
<dbReference type="CDD" id="cd05379">
    <property type="entry name" value="CAP_bacterial"/>
    <property type="match status" value="1"/>
</dbReference>
<evidence type="ECO:0000256" key="1">
    <source>
        <dbReference type="SAM" id="SignalP"/>
    </source>
</evidence>